<gene>
    <name evidence="3" type="ORF">ACFOWZ_04520</name>
</gene>
<reference evidence="4" key="1">
    <citation type="journal article" date="2019" name="Int. J. Syst. Evol. Microbiol.">
        <title>The Global Catalogue of Microorganisms (GCM) 10K type strain sequencing project: providing services to taxonomists for standard genome sequencing and annotation.</title>
        <authorList>
            <consortium name="The Broad Institute Genomics Platform"/>
            <consortium name="The Broad Institute Genome Sequencing Center for Infectious Disease"/>
            <person name="Wu L."/>
            <person name="Ma J."/>
        </authorList>
    </citation>
    <scope>NUCLEOTIDE SEQUENCE [LARGE SCALE GENOMIC DNA]</scope>
    <source>
        <strain evidence="4">CGMCC 4.7405</strain>
    </source>
</reference>
<keyword evidence="4" id="KW-1185">Reference proteome</keyword>
<evidence type="ECO:0000259" key="2">
    <source>
        <dbReference type="SMART" id="SM00507"/>
    </source>
</evidence>
<dbReference type="EMBL" id="JBHRZI010000006">
    <property type="protein sequence ID" value="MFC3890726.1"/>
    <property type="molecule type" value="Genomic_DNA"/>
</dbReference>
<protein>
    <submittedName>
        <fullName evidence="3">DUF222 domain-containing protein</fullName>
    </submittedName>
</protein>
<sequence length="398" mass="43993">MIETRLLSTDELLRSLVDEVTEIRVRENAALQIVAELDRRGAASELGYRNLPQVLRHVVRWDLHVATRWIDTALLLTGEITPTGSELAPVLPLTAQAVAEGALSVEHVAAVAAVMKTVPAEHEATVVGYARAFEPRTVRTLGGKLAYSLYQDDPEPRDPDPVPPPANEHSLQWKNGRLEIRAKLDKVTGAKYEALLDPLAKPRPDTGEGPDPRTLSQREGDALAELIELMLRADQLPEHGGEPVTMTVTMRHEDLVQQVGEAMLDTGQHLPADQLRRLACDTGIIPAVLGGEGQPLDIGRKTRTFPARIRRALVLRDRGCAFPGCDRPPRHCDGHHVRHWVDGGDTSVGNAVLLCRAHHTLIHQSKWEVRMINGIPTFYPPAWLDPQRTPRRNLINTA</sequence>
<proteinExistence type="predicted"/>
<dbReference type="InterPro" id="IPR003615">
    <property type="entry name" value="HNH_nuc"/>
</dbReference>
<evidence type="ECO:0000313" key="4">
    <source>
        <dbReference type="Proteomes" id="UP001595690"/>
    </source>
</evidence>
<dbReference type="InterPro" id="IPR003870">
    <property type="entry name" value="DUF222"/>
</dbReference>
<evidence type="ECO:0000313" key="3">
    <source>
        <dbReference type="EMBL" id="MFC3890726.1"/>
    </source>
</evidence>
<dbReference type="RefSeq" id="WP_382369125.1">
    <property type="nucleotide sequence ID" value="NZ_JBHRZI010000006.1"/>
</dbReference>
<accession>A0ABV8BKC1</accession>
<comment type="caution">
    <text evidence="3">The sequence shown here is derived from an EMBL/GenBank/DDBJ whole genome shotgun (WGS) entry which is preliminary data.</text>
</comment>
<name>A0ABV8BKC1_9PSEU</name>
<feature type="domain" description="HNH nuclease" evidence="2">
    <location>
        <begin position="308"/>
        <end position="360"/>
    </location>
</feature>
<dbReference type="SMART" id="SM00507">
    <property type="entry name" value="HNHc"/>
    <property type="match status" value="1"/>
</dbReference>
<feature type="region of interest" description="Disordered" evidence="1">
    <location>
        <begin position="149"/>
        <end position="171"/>
    </location>
</feature>
<evidence type="ECO:0000256" key="1">
    <source>
        <dbReference type="SAM" id="MobiDB-lite"/>
    </source>
</evidence>
<dbReference type="Proteomes" id="UP001595690">
    <property type="component" value="Unassembled WGS sequence"/>
</dbReference>
<organism evidence="3 4">
    <name type="scientific">Lentzea rhizosphaerae</name>
    <dbReference type="NCBI Taxonomy" id="2041025"/>
    <lineage>
        <taxon>Bacteria</taxon>
        <taxon>Bacillati</taxon>
        <taxon>Actinomycetota</taxon>
        <taxon>Actinomycetes</taxon>
        <taxon>Pseudonocardiales</taxon>
        <taxon>Pseudonocardiaceae</taxon>
        <taxon>Lentzea</taxon>
    </lineage>
</organism>
<dbReference type="CDD" id="cd00085">
    <property type="entry name" value="HNHc"/>
    <property type="match status" value="1"/>
</dbReference>
<dbReference type="Pfam" id="PF02720">
    <property type="entry name" value="DUF222"/>
    <property type="match status" value="1"/>
</dbReference>